<proteinExistence type="predicted"/>
<keyword evidence="2" id="KW-1185">Reference proteome</keyword>
<evidence type="ECO:0000313" key="2">
    <source>
        <dbReference type="Proteomes" id="UP000091857"/>
    </source>
</evidence>
<protein>
    <submittedName>
        <fullName evidence="1">Uncharacterized protein</fullName>
    </submittedName>
</protein>
<gene>
    <name evidence="1" type="ORF">MANES_03G212000v8</name>
</gene>
<sequence>MITFGILSLSSSLHPSLSVSSSNNILDVGNGNGSGCTDEAIQTAKNSTLDGFKWRLVIAYDGTRYAGWQFQQSPPTIQCSMEKALVRVTKLERKDLLLVGASRTDTGVHAWGQVAHFVTPFNYDCLDRIHAALNGLLPPDIRVREISPAVSEFHARFSAKSKVYQYKIYNDTIMDPFHRHYAYHIAYKLNVDSMRQAAKHFIGKHDFSAFVNASRNDRVPDPVKTIFRLDVIEMGALLQLEVEGTGFLYRQVRNMVALLIQIGKEAMPPEIVPMILATRDRKELAKYTLPAPPHGLSLVAVKYNEDHLRLPPDGSPRISVGRHRSVTKCKLPLY</sequence>
<dbReference type="EMBL" id="CM004389">
    <property type="protein sequence ID" value="KAG8658962.1"/>
    <property type="molecule type" value="Genomic_DNA"/>
</dbReference>
<comment type="caution">
    <text evidence="1">The sequence shown here is derived from an EMBL/GenBank/DDBJ whole genome shotgun (WGS) entry which is preliminary data.</text>
</comment>
<dbReference type="Proteomes" id="UP000091857">
    <property type="component" value="Chromosome 3"/>
</dbReference>
<reference evidence="2" key="1">
    <citation type="journal article" date="2016" name="Nat. Biotechnol.">
        <title>Sequencing wild and cultivated cassava and related species reveals extensive interspecific hybridization and genetic diversity.</title>
        <authorList>
            <person name="Bredeson J.V."/>
            <person name="Lyons J.B."/>
            <person name="Prochnik S.E."/>
            <person name="Wu G.A."/>
            <person name="Ha C.M."/>
            <person name="Edsinger-Gonzales E."/>
            <person name="Grimwood J."/>
            <person name="Schmutz J."/>
            <person name="Rabbi I.Y."/>
            <person name="Egesi C."/>
            <person name="Nauluvula P."/>
            <person name="Lebot V."/>
            <person name="Ndunguru J."/>
            <person name="Mkamilo G."/>
            <person name="Bart R.S."/>
            <person name="Setter T.L."/>
            <person name="Gleadow R.M."/>
            <person name="Kulakow P."/>
            <person name="Ferguson M.E."/>
            <person name="Rounsley S."/>
            <person name="Rokhsar D.S."/>
        </authorList>
    </citation>
    <scope>NUCLEOTIDE SEQUENCE [LARGE SCALE GENOMIC DNA]</scope>
    <source>
        <strain evidence="2">cv. AM560-2</strain>
    </source>
</reference>
<accession>A0ACB7I291</accession>
<name>A0ACB7I291_MANES</name>
<organism evidence="1 2">
    <name type="scientific">Manihot esculenta</name>
    <name type="common">Cassava</name>
    <name type="synonym">Jatropha manihot</name>
    <dbReference type="NCBI Taxonomy" id="3983"/>
    <lineage>
        <taxon>Eukaryota</taxon>
        <taxon>Viridiplantae</taxon>
        <taxon>Streptophyta</taxon>
        <taxon>Embryophyta</taxon>
        <taxon>Tracheophyta</taxon>
        <taxon>Spermatophyta</taxon>
        <taxon>Magnoliopsida</taxon>
        <taxon>eudicotyledons</taxon>
        <taxon>Gunneridae</taxon>
        <taxon>Pentapetalae</taxon>
        <taxon>rosids</taxon>
        <taxon>fabids</taxon>
        <taxon>Malpighiales</taxon>
        <taxon>Euphorbiaceae</taxon>
        <taxon>Crotonoideae</taxon>
        <taxon>Manihoteae</taxon>
        <taxon>Manihot</taxon>
    </lineage>
</organism>
<evidence type="ECO:0000313" key="1">
    <source>
        <dbReference type="EMBL" id="KAG8658962.1"/>
    </source>
</evidence>